<feature type="chain" id="PRO_5046390004" evidence="1">
    <location>
        <begin position="23"/>
        <end position="127"/>
    </location>
</feature>
<dbReference type="InterPro" id="IPR045500">
    <property type="entry name" value="DUF6491"/>
</dbReference>
<proteinExistence type="predicted"/>
<keyword evidence="3" id="KW-1185">Reference proteome</keyword>
<evidence type="ECO:0000256" key="1">
    <source>
        <dbReference type="SAM" id="SignalP"/>
    </source>
</evidence>
<sequence length="127" mass="13912">MGVIGWAATTLALLGGLNLAHATPETTPTPEARLKTCLDGHSLNRRMVVDKTTVLIEDGFGRSALLKLSKPCQNLDDLDRIGFEFIGSTQICGRHDVKILYSRFNEAPLRCLIESITPLSKAEAQNY</sequence>
<dbReference type="Pfam" id="PF20101">
    <property type="entry name" value="DUF6491"/>
    <property type="match status" value="1"/>
</dbReference>
<dbReference type="EMBL" id="JAQQKX010000006">
    <property type="protein sequence ID" value="MDC7683527.1"/>
    <property type="molecule type" value="Genomic_DNA"/>
</dbReference>
<dbReference type="RefSeq" id="WP_272747992.1">
    <property type="nucleotide sequence ID" value="NZ_JAQQKX010000006.1"/>
</dbReference>
<dbReference type="Proteomes" id="UP001214854">
    <property type="component" value="Unassembled WGS sequence"/>
</dbReference>
<reference evidence="2 3" key="1">
    <citation type="submission" date="2023-01" db="EMBL/GenBank/DDBJ databases">
        <title>Novel species of the genus Asticcacaulis isolated from rivers.</title>
        <authorList>
            <person name="Lu H."/>
        </authorList>
    </citation>
    <scope>NUCLEOTIDE SEQUENCE [LARGE SCALE GENOMIC DNA]</scope>
    <source>
        <strain evidence="2 3">BYS171W</strain>
    </source>
</reference>
<gene>
    <name evidence="2" type="ORF">PQU92_09585</name>
</gene>
<keyword evidence="1" id="KW-0732">Signal</keyword>
<feature type="signal peptide" evidence="1">
    <location>
        <begin position="1"/>
        <end position="22"/>
    </location>
</feature>
<name>A0ABT5HUD1_9CAUL</name>
<organism evidence="2 3">
    <name type="scientific">Asticcacaulis aquaticus</name>
    <dbReference type="NCBI Taxonomy" id="2984212"/>
    <lineage>
        <taxon>Bacteria</taxon>
        <taxon>Pseudomonadati</taxon>
        <taxon>Pseudomonadota</taxon>
        <taxon>Alphaproteobacteria</taxon>
        <taxon>Caulobacterales</taxon>
        <taxon>Caulobacteraceae</taxon>
        <taxon>Asticcacaulis</taxon>
    </lineage>
</organism>
<protein>
    <submittedName>
        <fullName evidence="2">DUF6491 family protein</fullName>
    </submittedName>
</protein>
<evidence type="ECO:0000313" key="2">
    <source>
        <dbReference type="EMBL" id="MDC7683527.1"/>
    </source>
</evidence>
<comment type="caution">
    <text evidence="2">The sequence shown here is derived from an EMBL/GenBank/DDBJ whole genome shotgun (WGS) entry which is preliminary data.</text>
</comment>
<accession>A0ABT5HUD1</accession>
<evidence type="ECO:0000313" key="3">
    <source>
        <dbReference type="Proteomes" id="UP001214854"/>
    </source>
</evidence>